<dbReference type="GO" id="GO:0004534">
    <property type="term" value="F:5'-3' RNA exonuclease activity"/>
    <property type="evidence" value="ECO:0007669"/>
    <property type="project" value="TreeGrafter"/>
</dbReference>
<reference evidence="1" key="1">
    <citation type="submission" date="2017-05" db="EMBL/GenBank/DDBJ databases">
        <authorList>
            <person name="Varghese N."/>
            <person name="Submissions S."/>
        </authorList>
    </citation>
    <scope>NUCLEOTIDE SEQUENCE</scope>
    <source>
        <strain evidence="1">Su22</strain>
    </source>
</reference>
<dbReference type="SUPFAM" id="SSF89550">
    <property type="entry name" value="PHP domain-like"/>
    <property type="match status" value="1"/>
</dbReference>
<comment type="caution">
    <text evidence="1">The sequence shown here is derived from an EMBL/GenBank/DDBJ whole genome shotgun (WGS) entry which is preliminary data.</text>
</comment>
<dbReference type="RefSeq" id="WP_283407698.1">
    <property type="nucleotide sequence ID" value="NZ_FXUF01000001.1"/>
</dbReference>
<dbReference type="Proteomes" id="UP001158066">
    <property type="component" value="Unassembled WGS sequence"/>
</dbReference>
<evidence type="ECO:0008006" key="3">
    <source>
        <dbReference type="Google" id="ProtNLM"/>
    </source>
</evidence>
<dbReference type="EMBL" id="FXUF01000001">
    <property type="protein sequence ID" value="SMP40230.1"/>
    <property type="molecule type" value="Genomic_DNA"/>
</dbReference>
<gene>
    <name evidence="1" type="ORF">SAMN06296020_101349</name>
</gene>
<dbReference type="PANTHER" id="PTHR42924:SF3">
    <property type="entry name" value="POLYMERASE_HISTIDINOL PHOSPHATASE N-TERMINAL DOMAIN-CONTAINING PROTEIN"/>
    <property type="match status" value="1"/>
</dbReference>
<name>A0AA45WT46_9CLOT</name>
<accession>A0AA45WT46</accession>
<dbReference type="InterPro" id="IPR052018">
    <property type="entry name" value="PHP_domain"/>
</dbReference>
<dbReference type="AlphaFoldDB" id="A0AA45WT46"/>
<sequence>MDLFISPTHPYERRINKAVETWCLHLPSPVSRLTLILHIPKTINAILMLYDPEKNYLGEIMQGSHQQPLMITLSAEPSCYFASTVSPVPAFICFRMLTDPATFPVGGYPLNLSCLMDDADHPHLIEKPTPMLSPLFLPNGSTSASVGSDCSATVSEKPRYYKGDLHGHTTLSDGSLTPQAALSVLAQQKLDFMAFTEHNRVAQWFPLSSTHLIPSVELTFQQGHVNIHGLSHPAIFDNLSGDSPFSLADIVEWNTHPGTHVCVNHPFMEPWHFIDDTLLVSQVQSLEILCDPTYAGAHTANHLAVDFWDHLWNQGYRLYGVGGSDSHQLPSEPYEGALLPSLFGDPATHVAARNLTTASLIDGLQQGHSFVSRYIALSVGLQPEPFLPGDRIPDTVKAVTWAVTVTNFEQSPVLPAYWAVVYLNGQPYHQQRLTADQPSFEITIPVTGDTGYSRISLLDEQHTLHAFTNPVHWGHPHPPDRPLGHLIKEFFKRDQRRSFR</sequence>
<keyword evidence="2" id="KW-1185">Reference proteome</keyword>
<dbReference type="NCBIfam" id="NF038032">
    <property type="entry name" value="CehA_McbA_metalo"/>
    <property type="match status" value="1"/>
</dbReference>
<organism evidence="1 2">
    <name type="scientific">Anoxynatronum buryatiense</name>
    <dbReference type="NCBI Taxonomy" id="489973"/>
    <lineage>
        <taxon>Bacteria</taxon>
        <taxon>Bacillati</taxon>
        <taxon>Bacillota</taxon>
        <taxon>Clostridia</taxon>
        <taxon>Eubacteriales</taxon>
        <taxon>Clostridiaceae</taxon>
        <taxon>Anoxynatronum</taxon>
    </lineage>
</organism>
<dbReference type="PANTHER" id="PTHR42924">
    <property type="entry name" value="EXONUCLEASE"/>
    <property type="match status" value="1"/>
</dbReference>
<dbReference type="GO" id="GO:0035312">
    <property type="term" value="F:5'-3' DNA exonuclease activity"/>
    <property type="evidence" value="ECO:0007669"/>
    <property type="project" value="TreeGrafter"/>
</dbReference>
<dbReference type="Gene3D" id="3.20.20.140">
    <property type="entry name" value="Metal-dependent hydrolases"/>
    <property type="match status" value="1"/>
</dbReference>
<proteinExistence type="predicted"/>
<protein>
    <recommendedName>
        <fullName evidence="3">Polymerase/histidinol phosphatase N-terminal domain-containing protein</fullName>
    </recommendedName>
</protein>
<dbReference type="InterPro" id="IPR016195">
    <property type="entry name" value="Pol/histidinol_Pase-like"/>
</dbReference>
<evidence type="ECO:0000313" key="2">
    <source>
        <dbReference type="Proteomes" id="UP001158066"/>
    </source>
</evidence>
<evidence type="ECO:0000313" key="1">
    <source>
        <dbReference type="EMBL" id="SMP40230.1"/>
    </source>
</evidence>